<dbReference type="InterPro" id="IPR002514">
    <property type="entry name" value="Transposase_8"/>
</dbReference>
<comment type="caution">
    <text evidence="1">The sequence shown here is derived from an EMBL/GenBank/DDBJ whole genome shotgun (WGS) entry which is preliminary data.</text>
</comment>
<evidence type="ECO:0000313" key="2">
    <source>
        <dbReference type="Proteomes" id="UP000672526"/>
    </source>
</evidence>
<reference evidence="1 2" key="1">
    <citation type="submission" date="2021-02" db="EMBL/GenBank/DDBJ databases">
        <authorList>
            <person name="Vanwijnsberghe S."/>
        </authorList>
    </citation>
    <scope>NUCLEOTIDE SEQUENCE [LARGE SCALE GENOMIC DNA]</scope>
    <source>
        <strain evidence="1 2">LMG 31837</strain>
    </source>
</reference>
<protein>
    <recommendedName>
        <fullName evidence="3">Transposase</fullName>
    </recommendedName>
</protein>
<dbReference type="EMBL" id="CAJNBK010000061">
    <property type="protein sequence ID" value="CAE6841948.1"/>
    <property type="molecule type" value="Genomic_DNA"/>
</dbReference>
<keyword evidence="2" id="KW-1185">Reference proteome</keyword>
<gene>
    <name evidence="1" type="ORF">R69888_07007</name>
</gene>
<dbReference type="NCBIfam" id="NF047595">
    <property type="entry name" value="IS66_ISRel24_TnpA"/>
    <property type="match status" value="1"/>
</dbReference>
<name>A0ABM8SYR9_9BURK</name>
<sequence length="130" mass="14825">MDRVTELGGDDQGTRRYRRRTVEEKCQIVRETLVPGRSVAEVARAHEVNANQVFDWRKQYLEGRLDPKREDALMLPVVLSEPDEKEKASAPSETHTSAGVLRVLFARSEVRIEGHVDPDALRLVMQCLSR</sequence>
<proteinExistence type="predicted"/>
<dbReference type="Proteomes" id="UP000672526">
    <property type="component" value="Unassembled WGS sequence"/>
</dbReference>
<accession>A0ABM8SYR9</accession>
<dbReference type="InterPro" id="IPR010921">
    <property type="entry name" value="Trp_repressor/repl_initiator"/>
</dbReference>
<dbReference type="Pfam" id="PF01527">
    <property type="entry name" value="HTH_Tnp_1"/>
    <property type="match status" value="1"/>
</dbReference>
<dbReference type="PANTHER" id="PTHR37936:SF3">
    <property type="entry name" value="TRANSPOSASE INSC FOR INSERTION ELEMENT IS2A-RELATED"/>
    <property type="match status" value="1"/>
</dbReference>
<dbReference type="RefSeq" id="WP_267914085.1">
    <property type="nucleotide sequence ID" value="NZ_CAJNBK010000061.1"/>
</dbReference>
<dbReference type="PANTHER" id="PTHR37936">
    <property type="entry name" value="TRANSPOSASE INSC FOR INSERTION ELEMENT IS2A-RELATED"/>
    <property type="match status" value="1"/>
</dbReference>
<dbReference type="SUPFAM" id="SSF48295">
    <property type="entry name" value="TrpR-like"/>
    <property type="match status" value="1"/>
</dbReference>
<evidence type="ECO:0000313" key="1">
    <source>
        <dbReference type="EMBL" id="CAE6841948.1"/>
    </source>
</evidence>
<organism evidence="1 2">
    <name type="scientific">Paraburkholderia haematera</name>
    <dbReference type="NCBI Taxonomy" id="2793077"/>
    <lineage>
        <taxon>Bacteria</taxon>
        <taxon>Pseudomonadati</taxon>
        <taxon>Pseudomonadota</taxon>
        <taxon>Betaproteobacteria</taxon>
        <taxon>Burkholderiales</taxon>
        <taxon>Burkholderiaceae</taxon>
        <taxon>Paraburkholderia</taxon>
    </lineage>
</organism>
<evidence type="ECO:0008006" key="3">
    <source>
        <dbReference type="Google" id="ProtNLM"/>
    </source>
</evidence>